<dbReference type="Pfam" id="PF14534">
    <property type="entry name" value="DUF4440"/>
    <property type="match status" value="1"/>
</dbReference>
<evidence type="ECO:0000313" key="3">
    <source>
        <dbReference type="Proteomes" id="UP001205337"/>
    </source>
</evidence>
<dbReference type="InterPro" id="IPR027843">
    <property type="entry name" value="DUF4440"/>
</dbReference>
<protein>
    <submittedName>
        <fullName evidence="2">Nuclear transport factor 2 family protein</fullName>
    </submittedName>
</protein>
<sequence>MDLADELMQIERRLADGRGDVYSEVLAEDAVVIVPGAVLDKAECVAAMDASTGWDSVALEAPRLIENGDVASLVYRFRGVRGQQRYTATLSSTYRLRSRELVLHQQTPDS</sequence>
<comment type="caution">
    <text evidence="2">The sequence shown here is derived from an EMBL/GenBank/DDBJ whole genome shotgun (WGS) entry which is preliminary data.</text>
</comment>
<dbReference type="Proteomes" id="UP001205337">
    <property type="component" value="Unassembled WGS sequence"/>
</dbReference>
<accession>A0ABT1ZE25</accession>
<reference evidence="2 3" key="1">
    <citation type="submission" date="2022-08" db="EMBL/GenBank/DDBJ databases">
        <authorList>
            <person name="Li F."/>
        </authorList>
    </citation>
    <scope>NUCLEOTIDE SEQUENCE [LARGE SCALE GENOMIC DNA]</scope>
    <source>
        <strain evidence="2 3">10F1B-8-1</strain>
    </source>
</reference>
<keyword evidence="3" id="KW-1185">Reference proteome</keyword>
<feature type="domain" description="DUF4440" evidence="1">
    <location>
        <begin position="11"/>
        <end position="95"/>
    </location>
</feature>
<dbReference type="SUPFAM" id="SSF54427">
    <property type="entry name" value="NTF2-like"/>
    <property type="match status" value="1"/>
</dbReference>
<name>A0ABT1ZE25_9MICO</name>
<dbReference type="RefSeq" id="WP_258797980.1">
    <property type="nucleotide sequence ID" value="NZ_JANTHX010000005.1"/>
</dbReference>
<evidence type="ECO:0000313" key="2">
    <source>
        <dbReference type="EMBL" id="MCS0498963.1"/>
    </source>
</evidence>
<organism evidence="2 3">
    <name type="scientific">Protaetiibacter mangrovi</name>
    <dbReference type="NCBI Taxonomy" id="2970926"/>
    <lineage>
        <taxon>Bacteria</taxon>
        <taxon>Bacillati</taxon>
        <taxon>Actinomycetota</taxon>
        <taxon>Actinomycetes</taxon>
        <taxon>Micrococcales</taxon>
        <taxon>Microbacteriaceae</taxon>
        <taxon>Protaetiibacter</taxon>
    </lineage>
</organism>
<dbReference type="EMBL" id="JANTHX010000005">
    <property type="protein sequence ID" value="MCS0498963.1"/>
    <property type="molecule type" value="Genomic_DNA"/>
</dbReference>
<gene>
    <name evidence="2" type="ORF">NUH29_05285</name>
</gene>
<evidence type="ECO:0000259" key="1">
    <source>
        <dbReference type="Pfam" id="PF14534"/>
    </source>
</evidence>
<dbReference type="InterPro" id="IPR032710">
    <property type="entry name" value="NTF2-like_dom_sf"/>
</dbReference>
<proteinExistence type="predicted"/>